<dbReference type="SUPFAM" id="SSF51126">
    <property type="entry name" value="Pectin lyase-like"/>
    <property type="match status" value="1"/>
</dbReference>
<dbReference type="RefSeq" id="WP_264816513.1">
    <property type="nucleotide sequence ID" value="NZ_BAPV01000043.1"/>
</dbReference>
<sequence>MGYVKQLCFILPLMLVKTAWGGDEHAGHRSILSGIDDTPGRSYIDRTVPPALAAIKKDPSLIGYQAVYSRVISVCRVGCDYTEPTSAYNAAVLQAHMMYGNNHVEVKIGDGSYNLNHNFVTSDAATSRVHIVGNQDDPTRVVLNFTNTKGKNLTAFLATSGGIFGLITGVTITQPADGSGAMASTDLAGRHLWNPQSYGAGVGAYGGGVVVLGKSIVIRNFYYSIVADNNGFIDVPNGNGVFLHDAGDVNAMARGGGTIVCLKCHASGASDYTDPKAAILGSSFDAERGGTLYIDGSTSEKTLEAGVLALSGGAAWAQNMTISKPLGRGPGALISGFSSVNLGGTKIFGYYIGVNAQYGFVDVSHCTIDGSGATGIVADGGRVTGSSVTIMHSKQFGIQAIHQGNVVLFDTFARMLANGTNFAPSEAGVQRVSGSRYGASSIDVQ</sequence>
<gene>
    <name evidence="1" type="ORF">AA0535_2313</name>
</gene>
<evidence type="ECO:0008006" key="3">
    <source>
        <dbReference type="Google" id="ProtNLM"/>
    </source>
</evidence>
<organism evidence="1 2">
    <name type="scientific">Asaia krungthepensis NRIC 0535</name>
    <dbReference type="NCBI Taxonomy" id="1307925"/>
    <lineage>
        <taxon>Bacteria</taxon>
        <taxon>Pseudomonadati</taxon>
        <taxon>Pseudomonadota</taxon>
        <taxon>Alphaproteobacteria</taxon>
        <taxon>Acetobacterales</taxon>
        <taxon>Acetobacteraceae</taxon>
        <taxon>Asaia</taxon>
    </lineage>
</organism>
<accession>A0ABQ0Q4X5</accession>
<evidence type="ECO:0000313" key="1">
    <source>
        <dbReference type="EMBL" id="GBQ91493.1"/>
    </source>
</evidence>
<comment type="caution">
    <text evidence="1">The sequence shown here is derived from an EMBL/GenBank/DDBJ whole genome shotgun (WGS) entry which is preliminary data.</text>
</comment>
<dbReference type="EMBL" id="BAPV01000043">
    <property type="protein sequence ID" value="GBQ91493.1"/>
    <property type="molecule type" value="Genomic_DNA"/>
</dbReference>
<reference evidence="1" key="1">
    <citation type="submission" date="2013-04" db="EMBL/GenBank/DDBJ databases">
        <title>The genome sequencing project of 58 acetic acid bacteria.</title>
        <authorList>
            <person name="Okamoto-Kainuma A."/>
            <person name="Ishikawa M."/>
            <person name="Umino S."/>
            <person name="Koizumi Y."/>
            <person name="Shiwa Y."/>
            <person name="Yoshikawa H."/>
            <person name="Matsutani M."/>
            <person name="Matsushita K."/>
        </authorList>
    </citation>
    <scope>NUCLEOTIDE SEQUENCE</scope>
    <source>
        <strain evidence="1">NRIC 0535</strain>
    </source>
</reference>
<name>A0ABQ0Q4X5_9PROT</name>
<evidence type="ECO:0000313" key="2">
    <source>
        <dbReference type="Proteomes" id="UP001062776"/>
    </source>
</evidence>
<dbReference type="InterPro" id="IPR011050">
    <property type="entry name" value="Pectin_lyase_fold/virulence"/>
</dbReference>
<proteinExistence type="predicted"/>
<keyword evidence="2" id="KW-1185">Reference proteome</keyword>
<dbReference type="Proteomes" id="UP001062776">
    <property type="component" value="Unassembled WGS sequence"/>
</dbReference>
<protein>
    <recommendedName>
        <fullName evidence="3">Right handed beta helix domain-containing protein</fullName>
    </recommendedName>
</protein>